<keyword evidence="10" id="KW-1185">Reference proteome</keyword>
<dbReference type="EMBL" id="FRBR01000013">
    <property type="protein sequence ID" value="SHM31595.1"/>
    <property type="molecule type" value="Genomic_DNA"/>
</dbReference>
<evidence type="ECO:0000313" key="9">
    <source>
        <dbReference type="EMBL" id="SHM31595.1"/>
    </source>
</evidence>
<dbReference type="PANTHER" id="PTHR30472:SF27">
    <property type="entry name" value="PETROBACTIN IMPORT SYSTEM PERMEASE PROTEIN YCLN"/>
    <property type="match status" value="1"/>
</dbReference>
<dbReference type="Pfam" id="PF01032">
    <property type="entry name" value="FecCD"/>
    <property type="match status" value="1"/>
</dbReference>
<feature type="transmembrane region" description="Helical" evidence="8">
    <location>
        <begin position="283"/>
        <end position="304"/>
    </location>
</feature>
<gene>
    <name evidence="9" type="ORF">SAMN05444398_11390</name>
</gene>
<dbReference type="GO" id="GO:0005886">
    <property type="term" value="C:plasma membrane"/>
    <property type="evidence" value="ECO:0007669"/>
    <property type="project" value="UniProtKB-SubCell"/>
</dbReference>
<feature type="transmembrane region" description="Helical" evidence="8">
    <location>
        <begin position="252"/>
        <end position="271"/>
    </location>
</feature>
<keyword evidence="5 8" id="KW-0812">Transmembrane</keyword>
<organism evidence="9 10">
    <name type="scientific">Roseovarius pacificus</name>
    <dbReference type="NCBI Taxonomy" id="337701"/>
    <lineage>
        <taxon>Bacteria</taxon>
        <taxon>Pseudomonadati</taxon>
        <taxon>Pseudomonadota</taxon>
        <taxon>Alphaproteobacteria</taxon>
        <taxon>Rhodobacterales</taxon>
        <taxon>Roseobacteraceae</taxon>
        <taxon>Roseovarius</taxon>
    </lineage>
</organism>
<dbReference type="InterPro" id="IPR037294">
    <property type="entry name" value="ABC_BtuC-like"/>
</dbReference>
<feature type="transmembrane region" description="Helical" evidence="8">
    <location>
        <begin position="196"/>
        <end position="215"/>
    </location>
</feature>
<evidence type="ECO:0000313" key="10">
    <source>
        <dbReference type="Proteomes" id="UP000183974"/>
    </source>
</evidence>
<name>A0A1M7HT00_9RHOB</name>
<evidence type="ECO:0000256" key="5">
    <source>
        <dbReference type="ARBA" id="ARBA00022692"/>
    </source>
</evidence>
<dbReference type="PANTHER" id="PTHR30472">
    <property type="entry name" value="FERRIC ENTEROBACTIN TRANSPORT SYSTEM PERMEASE PROTEIN"/>
    <property type="match status" value="1"/>
</dbReference>
<feature type="transmembrane region" description="Helical" evidence="8">
    <location>
        <begin position="310"/>
        <end position="329"/>
    </location>
</feature>
<protein>
    <submittedName>
        <fullName evidence="9">Iron complex transport system permease protein</fullName>
    </submittedName>
</protein>
<feature type="transmembrane region" description="Helical" evidence="8">
    <location>
        <begin position="227"/>
        <end position="246"/>
    </location>
</feature>
<evidence type="ECO:0000256" key="6">
    <source>
        <dbReference type="ARBA" id="ARBA00022989"/>
    </source>
</evidence>
<comment type="subcellular location">
    <subcellularLocation>
        <location evidence="1">Cell membrane</location>
        <topology evidence="1">Multi-pass membrane protein</topology>
    </subcellularLocation>
</comment>
<dbReference type="GO" id="GO:0022857">
    <property type="term" value="F:transmembrane transporter activity"/>
    <property type="evidence" value="ECO:0007669"/>
    <property type="project" value="InterPro"/>
</dbReference>
<dbReference type="GO" id="GO:0033214">
    <property type="term" value="P:siderophore-iron import into cell"/>
    <property type="evidence" value="ECO:0007669"/>
    <property type="project" value="TreeGrafter"/>
</dbReference>
<keyword evidence="4" id="KW-1003">Cell membrane</keyword>
<dbReference type="SUPFAM" id="SSF81345">
    <property type="entry name" value="ABC transporter involved in vitamin B12 uptake, BtuC"/>
    <property type="match status" value="1"/>
</dbReference>
<dbReference type="Proteomes" id="UP000183974">
    <property type="component" value="Unassembled WGS sequence"/>
</dbReference>
<dbReference type="AlphaFoldDB" id="A0A1M7HT00"/>
<evidence type="ECO:0000256" key="7">
    <source>
        <dbReference type="ARBA" id="ARBA00023136"/>
    </source>
</evidence>
<evidence type="ECO:0000256" key="4">
    <source>
        <dbReference type="ARBA" id="ARBA00022475"/>
    </source>
</evidence>
<accession>A0A1M7HT00</accession>
<dbReference type="CDD" id="cd06550">
    <property type="entry name" value="TM_ABC_iron-siderophores_like"/>
    <property type="match status" value="1"/>
</dbReference>
<feature type="transmembrane region" description="Helical" evidence="8">
    <location>
        <begin position="122"/>
        <end position="143"/>
    </location>
</feature>
<reference evidence="9 10" key="1">
    <citation type="submission" date="2016-11" db="EMBL/GenBank/DDBJ databases">
        <authorList>
            <person name="Jaros S."/>
            <person name="Januszkiewicz K."/>
            <person name="Wedrychowicz H."/>
        </authorList>
    </citation>
    <scope>NUCLEOTIDE SEQUENCE [LARGE SCALE GENOMIC DNA]</scope>
    <source>
        <strain evidence="9 10">DSM 29589</strain>
    </source>
</reference>
<comment type="similarity">
    <text evidence="2">Belongs to the binding-protein-dependent transport system permease family. FecCD subfamily.</text>
</comment>
<keyword evidence="3" id="KW-0813">Transport</keyword>
<feature type="transmembrane region" description="Helical" evidence="8">
    <location>
        <begin position="155"/>
        <end position="176"/>
    </location>
</feature>
<dbReference type="RefSeq" id="WP_229709579.1">
    <property type="nucleotide sequence ID" value="NZ_BMLR01000013.1"/>
</dbReference>
<evidence type="ECO:0000256" key="1">
    <source>
        <dbReference type="ARBA" id="ARBA00004651"/>
    </source>
</evidence>
<keyword evidence="7 8" id="KW-0472">Membrane</keyword>
<evidence type="ECO:0000256" key="8">
    <source>
        <dbReference type="SAM" id="Phobius"/>
    </source>
</evidence>
<evidence type="ECO:0000256" key="3">
    <source>
        <dbReference type="ARBA" id="ARBA00022448"/>
    </source>
</evidence>
<feature type="transmembrane region" description="Helical" evidence="8">
    <location>
        <begin position="24"/>
        <end position="47"/>
    </location>
</feature>
<evidence type="ECO:0000256" key="2">
    <source>
        <dbReference type="ARBA" id="ARBA00007935"/>
    </source>
</evidence>
<sequence length="333" mass="35490">MTVRSYTSTSQWARAVNLVQMKPLLYCFVVVLLIAASLLVGATGVGLTSLLTDPDAREIFLISRLPRSAALVLAGASSAIMGAIVQRLVSNHFVEPSTMGTVDSAGFGLLAGLLFLPDAPPMWRMVIAAAGAWLGTAMFLLLLRSVPMRSPLMPPLLGIAFGGIIGSATSFIAYRFDLMQAMSSWMTADFSVVLSGRYELLYVAGGITLLGWFAADRFTLAGMGDDIARGLGLNPTMVLAIGITIVAVVTGAIVVTVGFIPFLGLIVPNLIARWRGDNLRRSLPLVAWLGAVMTLACDIFGRLIFHPFDLPIGVTMGVLGAVIFLWLLLKRFG</sequence>
<dbReference type="STRING" id="337701.SAMN05444398_11390"/>
<keyword evidence="6 8" id="KW-1133">Transmembrane helix</keyword>
<dbReference type="Gene3D" id="1.10.3470.10">
    <property type="entry name" value="ABC transporter involved in vitamin B12 uptake, BtuC"/>
    <property type="match status" value="1"/>
</dbReference>
<dbReference type="InterPro" id="IPR000522">
    <property type="entry name" value="ABC_transptr_permease_BtuC"/>
</dbReference>
<proteinExistence type="inferred from homology"/>